<dbReference type="Pfam" id="PF07723">
    <property type="entry name" value="LRR_2"/>
    <property type="match status" value="1"/>
</dbReference>
<dbReference type="SMART" id="SM00579">
    <property type="entry name" value="FBD"/>
    <property type="match status" value="1"/>
</dbReference>
<accession>A0A072UI00</accession>
<dbReference type="Gene3D" id="3.80.10.10">
    <property type="entry name" value="Ribonuclease Inhibitor"/>
    <property type="match status" value="1"/>
</dbReference>
<dbReference type="SUPFAM" id="SSF52047">
    <property type="entry name" value="RNI-like"/>
    <property type="match status" value="1"/>
</dbReference>
<dbReference type="InterPro" id="IPR001810">
    <property type="entry name" value="F-box_dom"/>
</dbReference>
<reference evidence="4" key="3">
    <citation type="submission" date="2015-04" db="UniProtKB">
        <authorList>
            <consortium name="EnsemblPlants"/>
        </authorList>
    </citation>
    <scope>IDENTIFICATION</scope>
    <source>
        <strain evidence="4">cv. Jemalong A17</strain>
    </source>
</reference>
<evidence type="ECO:0000313" key="5">
    <source>
        <dbReference type="Proteomes" id="UP000002051"/>
    </source>
</evidence>
<organism evidence="3 5">
    <name type="scientific">Medicago truncatula</name>
    <name type="common">Barrel medic</name>
    <name type="synonym">Medicago tribuloides</name>
    <dbReference type="NCBI Taxonomy" id="3880"/>
    <lineage>
        <taxon>Eukaryota</taxon>
        <taxon>Viridiplantae</taxon>
        <taxon>Streptophyta</taxon>
        <taxon>Embryophyta</taxon>
        <taxon>Tracheophyta</taxon>
        <taxon>Spermatophyta</taxon>
        <taxon>Magnoliopsida</taxon>
        <taxon>eudicotyledons</taxon>
        <taxon>Gunneridae</taxon>
        <taxon>Pentapetalae</taxon>
        <taxon>rosids</taxon>
        <taxon>fabids</taxon>
        <taxon>Fabales</taxon>
        <taxon>Fabaceae</taxon>
        <taxon>Papilionoideae</taxon>
        <taxon>50 kb inversion clade</taxon>
        <taxon>NPAAA clade</taxon>
        <taxon>Hologalegina</taxon>
        <taxon>IRL clade</taxon>
        <taxon>Trifolieae</taxon>
        <taxon>Medicago</taxon>
    </lineage>
</organism>
<dbReference type="EnsemblPlants" id="KEH25410">
    <property type="protein sequence ID" value="KEH25410"/>
    <property type="gene ID" value="MTR_6g022500"/>
</dbReference>
<proteinExistence type="predicted"/>
<feature type="transmembrane region" description="Helical" evidence="1">
    <location>
        <begin position="34"/>
        <end position="59"/>
    </location>
</feature>
<dbReference type="Pfam" id="PF00646">
    <property type="entry name" value="F-box"/>
    <property type="match status" value="1"/>
</dbReference>
<gene>
    <name evidence="3" type="ordered locus">MTR_6g022500</name>
</gene>
<dbReference type="PANTHER" id="PTHR31293:SF12">
    <property type="entry name" value="RNI-LIKE SUPERFAMILY PROTEIN"/>
    <property type="match status" value="1"/>
</dbReference>
<keyword evidence="5" id="KW-1185">Reference proteome</keyword>
<dbReference type="HOGENOM" id="CLU_010721_1_0_1"/>
<reference evidence="3 5" key="1">
    <citation type="journal article" date="2011" name="Nature">
        <title>The Medicago genome provides insight into the evolution of rhizobial symbioses.</title>
        <authorList>
            <person name="Young N.D."/>
            <person name="Debelle F."/>
            <person name="Oldroyd G.E."/>
            <person name="Geurts R."/>
            <person name="Cannon S.B."/>
            <person name="Udvardi M.K."/>
            <person name="Benedito V.A."/>
            <person name="Mayer K.F."/>
            <person name="Gouzy J."/>
            <person name="Schoof H."/>
            <person name="Van de Peer Y."/>
            <person name="Proost S."/>
            <person name="Cook D.R."/>
            <person name="Meyers B.C."/>
            <person name="Spannagl M."/>
            <person name="Cheung F."/>
            <person name="De Mita S."/>
            <person name="Krishnakumar V."/>
            <person name="Gundlach H."/>
            <person name="Zhou S."/>
            <person name="Mudge J."/>
            <person name="Bharti A.K."/>
            <person name="Murray J.D."/>
            <person name="Naoumkina M.A."/>
            <person name="Rosen B."/>
            <person name="Silverstein K.A."/>
            <person name="Tang H."/>
            <person name="Rombauts S."/>
            <person name="Zhao P.X."/>
            <person name="Zhou P."/>
            <person name="Barbe V."/>
            <person name="Bardou P."/>
            <person name="Bechner M."/>
            <person name="Bellec A."/>
            <person name="Berger A."/>
            <person name="Berges H."/>
            <person name="Bidwell S."/>
            <person name="Bisseling T."/>
            <person name="Choisne N."/>
            <person name="Couloux A."/>
            <person name="Denny R."/>
            <person name="Deshpande S."/>
            <person name="Dai X."/>
            <person name="Doyle J.J."/>
            <person name="Dudez A.M."/>
            <person name="Farmer A.D."/>
            <person name="Fouteau S."/>
            <person name="Franken C."/>
            <person name="Gibelin C."/>
            <person name="Gish J."/>
            <person name="Goldstein S."/>
            <person name="Gonzalez A.J."/>
            <person name="Green P.J."/>
            <person name="Hallab A."/>
            <person name="Hartog M."/>
            <person name="Hua A."/>
            <person name="Humphray S.J."/>
            <person name="Jeong D.H."/>
            <person name="Jing Y."/>
            <person name="Jocker A."/>
            <person name="Kenton S.M."/>
            <person name="Kim D.J."/>
            <person name="Klee K."/>
            <person name="Lai H."/>
            <person name="Lang C."/>
            <person name="Lin S."/>
            <person name="Macmil S.L."/>
            <person name="Magdelenat G."/>
            <person name="Matthews L."/>
            <person name="McCorrison J."/>
            <person name="Monaghan E.L."/>
            <person name="Mun J.H."/>
            <person name="Najar F.Z."/>
            <person name="Nicholson C."/>
            <person name="Noirot C."/>
            <person name="O'Bleness M."/>
            <person name="Paule C.R."/>
            <person name="Poulain J."/>
            <person name="Prion F."/>
            <person name="Qin B."/>
            <person name="Qu C."/>
            <person name="Retzel E.F."/>
            <person name="Riddle C."/>
            <person name="Sallet E."/>
            <person name="Samain S."/>
            <person name="Samson N."/>
            <person name="Sanders I."/>
            <person name="Saurat O."/>
            <person name="Scarpelli C."/>
            <person name="Schiex T."/>
            <person name="Segurens B."/>
            <person name="Severin A.J."/>
            <person name="Sherrier D.J."/>
            <person name="Shi R."/>
            <person name="Sims S."/>
            <person name="Singer S.R."/>
            <person name="Sinharoy S."/>
            <person name="Sterck L."/>
            <person name="Viollet A."/>
            <person name="Wang B.B."/>
            <person name="Wang K."/>
            <person name="Wang M."/>
            <person name="Wang X."/>
            <person name="Warfsmann J."/>
            <person name="Weissenbach J."/>
            <person name="White D.D."/>
            <person name="White J.D."/>
            <person name="Wiley G.B."/>
            <person name="Wincker P."/>
            <person name="Xing Y."/>
            <person name="Yang L."/>
            <person name="Yao Z."/>
            <person name="Ying F."/>
            <person name="Zhai J."/>
            <person name="Zhou L."/>
            <person name="Zuber A."/>
            <person name="Denarie J."/>
            <person name="Dixon R.A."/>
            <person name="May G.D."/>
            <person name="Schwartz D.C."/>
            <person name="Rogers J."/>
            <person name="Quetier F."/>
            <person name="Town C.D."/>
            <person name="Roe B.A."/>
        </authorList>
    </citation>
    <scope>NUCLEOTIDE SEQUENCE [LARGE SCALE GENOMIC DNA]</scope>
    <source>
        <strain evidence="3">A17</strain>
        <strain evidence="4 5">cv. Jemalong A17</strain>
    </source>
</reference>
<dbReference type="InterPro" id="IPR013101">
    <property type="entry name" value="LRR_PRU1-like"/>
</dbReference>
<dbReference type="STRING" id="3880.A0A072UI00"/>
<dbReference type="InterPro" id="IPR036047">
    <property type="entry name" value="F-box-like_dom_sf"/>
</dbReference>
<keyword evidence="1" id="KW-0472">Membrane</keyword>
<dbReference type="Proteomes" id="UP000002051">
    <property type="component" value="Chromosome 6"/>
</dbReference>
<dbReference type="Pfam" id="PF08387">
    <property type="entry name" value="FBD"/>
    <property type="match status" value="1"/>
</dbReference>
<evidence type="ECO:0000313" key="3">
    <source>
        <dbReference type="EMBL" id="KEH25410.1"/>
    </source>
</evidence>
<dbReference type="InterPro" id="IPR032675">
    <property type="entry name" value="LRR_dom_sf"/>
</dbReference>
<dbReference type="PROSITE" id="PS50181">
    <property type="entry name" value="FBOX"/>
    <property type="match status" value="1"/>
</dbReference>
<keyword evidence="1" id="KW-0812">Transmembrane</keyword>
<keyword evidence="1" id="KW-1133">Transmembrane helix</keyword>
<evidence type="ECO:0000259" key="2">
    <source>
        <dbReference type="PROSITE" id="PS50181"/>
    </source>
</evidence>
<evidence type="ECO:0000256" key="1">
    <source>
        <dbReference type="SAM" id="Phobius"/>
    </source>
</evidence>
<name>A0A072UI00_MEDTR</name>
<protein>
    <submittedName>
        <fullName evidence="3">Cyclin-like F-box protein</fullName>
    </submittedName>
</protein>
<dbReference type="SUPFAM" id="SSF81383">
    <property type="entry name" value="F-box domain"/>
    <property type="match status" value="1"/>
</dbReference>
<dbReference type="InterPro" id="IPR055294">
    <property type="entry name" value="FBL60-like"/>
</dbReference>
<dbReference type="EMBL" id="CM001222">
    <property type="protein sequence ID" value="KEH25410.1"/>
    <property type="molecule type" value="Genomic_DNA"/>
</dbReference>
<feature type="domain" description="F-box" evidence="2">
    <location>
        <begin position="100"/>
        <end position="153"/>
    </location>
</feature>
<dbReference type="PANTHER" id="PTHR31293">
    <property type="entry name" value="RNI-LIKE SUPERFAMILY PROTEIN"/>
    <property type="match status" value="1"/>
</dbReference>
<reference evidence="3 5" key="2">
    <citation type="journal article" date="2014" name="BMC Genomics">
        <title>An improved genome release (version Mt4.0) for the model legume Medicago truncatula.</title>
        <authorList>
            <person name="Tang H."/>
            <person name="Krishnakumar V."/>
            <person name="Bidwell S."/>
            <person name="Rosen B."/>
            <person name="Chan A."/>
            <person name="Zhou S."/>
            <person name="Gentzbittel L."/>
            <person name="Childs K.L."/>
            <person name="Yandell M."/>
            <person name="Gundlach H."/>
            <person name="Mayer K.F."/>
            <person name="Schwartz D.C."/>
            <person name="Town C.D."/>
        </authorList>
    </citation>
    <scope>GENOME REANNOTATION</scope>
    <source>
        <strain evidence="3">A17</strain>
        <strain evidence="4 5">cv. Jemalong A17</strain>
    </source>
</reference>
<feature type="transmembrane region" description="Helical" evidence="1">
    <location>
        <begin position="71"/>
        <end position="93"/>
    </location>
</feature>
<dbReference type="InterPro" id="IPR006566">
    <property type="entry name" value="FBD"/>
</dbReference>
<evidence type="ECO:0000313" key="4">
    <source>
        <dbReference type="EnsemblPlants" id="KEH25410"/>
    </source>
</evidence>
<sequence>MKKRRREREASTAKEERLFSSSVSSPSVQMWATAVLLMGCAHFGCFSASAVAAAARYYVGRTVGVLHGAVTFWWCGFVRYWAALYCLYAGALYDHENNLMDRINNLPVELLCHILSFLPTKLVFTATAFSKKWTPLCYSLSALDFHDETFKDLKTFDGFCRFVDNFMFSPLSTNQPLKSFRLNCLSGRNDKRDCDIFNAWLEAAKQRHVEELHLNLYFQTLNPIIFISQTLVHLKLEFIQLAIDTSCVDLPSLKTLHLKSVHFTNRNDYINFLSACPILEDLHAKSIYIQNANIAQEEGFKSLTFPRLVRVNINSTGDPFYGIDNVDLLFTVSGSIAQDTIFKVIPLFPNLVHIELVFCRRSLHCWDGVLQLLRHCPKLQILSIGKWMNTSSTKEWKCPISVPKCISSHLRSCIVLNFQGSTNDLKFVKYILQNATLLRDMKIRFATYGMLLKNSLIIEELSSCPTVSPSCKISIEFI</sequence>
<dbReference type="AlphaFoldDB" id="A0A072UI00"/>